<sequence>MICSVCQATLQAAINRHFRVAKNQDERYFVPATPDEEPDKEYIEDHHRDFKGFDDSVLKDCHICSFIWRVLKEASYILSSIEALWSEIETGKLSNTYQNGATQLLMNYRKCKEYECFTLNFRVINKPETIDRGPVFLGKEFLYPWSFVLEARQGFMPPPMHETSTWSLEAQSMSVDWVNDCVTSHKQCRPPESDSTWFPTRVLDIGASDEGIQLDSLPRLFQDVISVARLLEVRYLWIDSLCIIQDKDDKTDWGREASLMEEVYSNSYCNISAEDAKSCSESLFNVRDPQSVNLETTSLEIVSEESNVVVPVHFYVYNSEFWMDQVTDALANNHGWVLQEPILAPRVLHFGKPWSTASFCTSGLPVVKFLWKWIVENYSNCDLSQPGDKLVAISGIAKRFQSLLQDTYVAGMWRTNLETQVLWIKATYSTGTRPDVYRAPTWFWASLDGMVWVSEWPQDGCQMEVEDVYLSYATSDKTGGVTDGWLRLRGVLLGTKLVKSDVHELAFDFYLEGDEMAARLTLRMGVSPRVNFDVLGDIAEYEGVDDRIYSMIGHIGNATRWPALLLFGVVDERRGVFERIGLVEIGNEEQEEQIRSLAQKPGNPALPCAAFKDGKHTIIVK</sequence>
<gene>
    <name evidence="2" type="ORF">B0T20DRAFT_467074</name>
</gene>
<dbReference type="EMBL" id="JAUTDP010000002">
    <property type="protein sequence ID" value="KAK3402154.1"/>
    <property type="molecule type" value="Genomic_DNA"/>
</dbReference>
<dbReference type="Proteomes" id="UP001281003">
    <property type="component" value="Unassembled WGS sequence"/>
</dbReference>
<reference evidence="2" key="2">
    <citation type="submission" date="2023-07" db="EMBL/GenBank/DDBJ databases">
        <authorList>
            <consortium name="Lawrence Berkeley National Laboratory"/>
            <person name="Haridas S."/>
            <person name="Hensen N."/>
            <person name="Bonometti L."/>
            <person name="Westerberg I."/>
            <person name="Brannstrom I.O."/>
            <person name="Guillou S."/>
            <person name="Cros-Aarteil S."/>
            <person name="Calhoun S."/>
            <person name="Kuo A."/>
            <person name="Mondo S."/>
            <person name="Pangilinan J."/>
            <person name="Riley R."/>
            <person name="LaButti K."/>
            <person name="Andreopoulos B."/>
            <person name="Lipzen A."/>
            <person name="Chen C."/>
            <person name="Yanf M."/>
            <person name="Daum C."/>
            <person name="Ng V."/>
            <person name="Clum A."/>
            <person name="Steindorff A."/>
            <person name="Ohm R."/>
            <person name="Martin F."/>
            <person name="Silar P."/>
            <person name="Natvig D."/>
            <person name="Lalanne C."/>
            <person name="Gautier V."/>
            <person name="Ament-velasquez S.L."/>
            <person name="Kruys A."/>
            <person name="Hutchinson M.I."/>
            <person name="Powell A.J."/>
            <person name="Barry K."/>
            <person name="Miller A.N."/>
            <person name="Grigoriev I.V."/>
            <person name="Debuchy R."/>
            <person name="Gladieux P."/>
            <person name="Thoren M.H."/>
            <person name="Johannesson H."/>
        </authorList>
    </citation>
    <scope>NUCLEOTIDE SEQUENCE</scope>
    <source>
        <strain evidence="2">FGSC 1904</strain>
    </source>
</reference>
<accession>A0AAE0PLL8</accession>
<evidence type="ECO:0000313" key="2">
    <source>
        <dbReference type="EMBL" id="KAK3402154.1"/>
    </source>
</evidence>
<organism evidence="2 3">
    <name type="scientific">Sordaria brevicollis</name>
    <dbReference type="NCBI Taxonomy" id="83679"/>
    <lineage>
        <taxon>Eukaryota</taxon>
        <taxon>Fungi</taxon>
        <taxon>Dikarya</taxon>
        <taxon>Ascomycota</taxon>
        <taxon>Pezizomycotina</taxon>
        <taxon>Sordariomycetes</taxon>
        <taxon>Sordariomycetidae</taxon>
        <taxon>Sordariales</taxon>
        <taxon>Sordariaceae</taxon>
        <taxon>Sordaria</taxon>
    </lineage>
</organism>
<feature type="domain" description="Heterokaryon incompatibility" evidence="1">
    <location>
        <begin position="210"/>
        <end position="340"/>
    </location>
</feature>
<evidence type="ECO:0000313" key="3">
    <source>
        <dbReference type="Proteomes" id="UP001281003"/>
    </source>
</evidence>
<reference evidence="2" key="1">
    <citation type="journal article" date="2023" name="Mol. Phylogenet. Evol.">
        <title>Genome-scale phylogeny and comparative genomics of the fungal order Sordariales.</title>
        <authorList>
            <person name="Hensen N."/>
            <person name="Bonometti L."/>
            <person name="Westerberg I."/>
            <person name="Brannstrom I.O."/>
            <person name="Guillou S."/>
            <person name="Cros-Aarteil S."/>
            <person name="Calhoun S."/>
            <person name="Haridas S."/>
            <person name="Kuo A."/>
            <person name="Mondo S."/>
            <person name="Pangilinan J."/>
            <person name="Riley R."/>
            <person name="LaButti K."/>
            <person name="Andreopoulos B."/>
            <person name="Lipzen A."/>
            <person name="Chen C."/>
            <person name="Yan M."/>
            <person name="Daum C."/>
            <person name="Ng V."/>
            <person name="Clum A."/>
            <person name="Steindorff A."/>
            <person name="Ohm R.A."/>
            <person name="Martin F."/>
            <person name="Silar P."/>
            <person name="Natvig D.O."/>
            <person name="Lalanne C."/>
            <person name="Gautier V."/>
            <person name="Ament-Velasquez S.L."/>
            <person name="Kruys A."/>
            <person name="Hutchinson M.I."/>
            <person name="Powell A.J."/>
            <person name="Barry K."/>
            <person name="Miller A.N."/>
            <person name="Grigoriev I.V."/>
            <person name="Debuchy R."/>
            <person name="Gladieux P."/>
            <person name="Hiltunen Thoren M."/>
            <person name="Johannesson H."/>
        </authorList>
    </citation>
    <scope>NUCLEOTIDE SEQUENCE</scope>
    <source>
        <strain evidence="2">FGSC 1904</strain>
    </source>
</reference>
<dbReference type="AlphaFoldDB" id="A0AAE0PLL8"/>
<dbReference type="PANTHER" id="PTHR33112">
    <property type="entry name" value="DOMAIN PROTEIN, PUTATIVE-RELATED"/>
    <property type="match status" value="1"/>
</dbReference>
<proteinExistence type="predicted"/>
<protein>
    <submittedName>
        <fullName evidence="2">Heterokaryon incompatibility protein-domain-containing protein</fullName>
    </submittedName>
</protein>
<dbReference type="PANTHER" id="PTHR33112:SF11">
    <property type="entry name" value="HETEROKARYON INCOMPATIBILITY DOMAIN-CONTAINING PROTEIN"/>
    <property type="match status" value="1"/>
</dbReference>
<evidence type="ECO:0000259" key="1">
    <source>
        <dbReference type="Pfam" id="PF06985"/>
    </source>
</evidence>
<dbReference type="InterPro" id="IPR010730">
    <property type="entry name" value="HET"/>
</dbReference>
<dbReference type="Pfam" id="PF06985">
    <property type="entry name" value="HET"/>
    <property type="match status" value="1"/>
</dbReference>
<name>A0AAE0PLL8_SORBR</name>
<comment type="caution">
    <text evidence="2">The sequence shown here is derived from an EMBL/GenBank/DDBJ whole genome shotgun (WGS) entry which is preliminary data.</text>
</comment>
<keyword evidence="3" id="KW-1185">Reference proteome</keyword>